<feature type="compositionally biased region" description="Polar residues" evidence="7">
    <location>
        <begin position="31"/>
        <end position="47"/>
    </location>
</feature>
<dbReference type="SMART" id="SM00353">
    <property type="entry name" value="HLH"/>
    <property type="match status" value="1"/>
</dbReference>
<dbReference type="AlphaFoldDB" id="A0A8J6KD03"/>
<name>A0A8J6KD03_ELECQ</name>
<feature type="compositionally biased region" description="Polar residues" evidence="7">
    <location>
        <begin position="504"/>
        <end position="515"/>
    </location>
</feature>
<dbReference type="CDD" id="cd18945">
    <property type="entry name" value="bHLH_E-protein_TCF4_E2-2"/>
    <property type="match status" value="1"/>
</dbReference>
<comment type="subcellular location">
    <subcellularLocation>
        <location evidence="1">Nucleus</location>
    </subcellularLocation>
</comment>
<dbReference type="InterPro" id="IPR011598">
    <property type="entry name" value="bHLH_dom"/>
</dbReference>
<evidence type="ECO:0000313" key="9">
    <source>
        <dbReference type="EMBL" id="KAG9489408.1"/>
    </source>
</evidence>
<sequence length="638" mass="68515">MFSPPVNSGKTRPTTLGSSQFSGSGIDERSGTSSWGTSGQMSPSYESSRGFADSPHYSEHLNDSRLGPHEGLSPTPFMNSNLMGKTAERSSFPVFGRDSAVPGCQTSLIRADIGLGSSGQLPTSGKPGSPYFPFSASGSRRRPLQDTPALDPVQTKKIRKVPPGLPSSVYAPSPGSDDFNRESPSYPSPKPPSSMFASTFFLQDGNHNTSELWNNSNGISQPGYSGMMASSSTHMSQSNNYGSLHDRLNYPPHPVSPTDLNASLPPMSSFHRGGTTSSSYVASSHTPPINGSDNLLGTGSRGNATGSSQTGDALGKALASIYSPDHTSSSFPSNPSTPVGSPSPLPGANQWSRQGGQTPSSPSYENSLHSLSRMEDRLDRLDDAIHVLRNHAVGPSTSISADIHSLLGAAHNGPIVTLPSNYGTAGLVPNSRQTSMLGSNREESVSLSTDHAALSGTVSTSSTEINHKPQDNYREVKSEHKDKDENFHDPGSSDDMRSDDETSQSDLKTSRGRSSINEDEDLNPEQKLERERERRMANNARERLRVRDINEAFKELGRMCQLHLKSEKPQTKLLILHQAVAVILNLEQQVRERNLNPKAACLKRREEEKVSAVSAEPPTAHPGAHPGLTDTTNPMGHM</sequence>
<keyword evidence="3" id="KW-0805">Transcription regulation</keyword>
<feature type="region of interest" description="Disordered" evidence="7">
    <location>
        <begin position="1"/>
        <end position="84"/>
    </location>
</feature>
<dbReference type="GO" id="GO:0000785">
    <property type="term" value="C:chromatin"/>
    <property type="evidence" value="ECO:0007669"/>
    <property type="project" value="TreeGrafter"/>
</dbReference>
<dbReference type="Gene3D" id="4.10.280.10">
    <property type="entry name" value="Helix-loop-helix DNA-binding domain"/>
    <property type="match status" value="1"/>
</dbReference>
<gene>
    <name evidence="9" type="ORF">GDO78_005405</name>
</gene>
<accession>A0A8J6KD03</accession>
<feature type="compositionally biased region" description="Polar residues" evidence="7">
    <location>
        <begin position="629"/>
        <end position="638"/>
    </location>
</feature>
<protein>
    <recommendedName>
        <fullName evidence="8">BHLH domain-containing protein</fullName>
    </recommendedName>
</protein>
<keyword evidence="5" id="KW-0804">Transcription</keyword>
<proteinExistence type="predicted"/>
<feature type="compositionally biased region" description="Basic and acidic residues" evidence="7">
    <location>
        <begin position="524"/>
        <end position="536"/>
    </location>
</feature>
<dbReference type="InterPro" id="IPR051098">
    <property type="entry name" value="NeuroDiff_E-box_TFs"/>
</dbReference>
<keyword evidence="6" id="KW-0539">Nucleus</keyword>
<dbReference type="GO" id="GO:0005634">
    <property type="term" value="C:nucleus"/>
    <property type="evidence" value="ECO:0007669"/>
    <property type="project" value="UniProtKB-SubCell"/>
</dbReference>
<feature type="region of interest" description="Disordered" evidence="7">
    <location>
        <begin position="612"/>
        <end position="638"/>
    </location>
</feature>
<feature type="compositionally biased region" description="Polar residues" evidence="7">
    <location>
        <begin position="349"/>
        <end position="370"/>
    </location>
</feature>
<keyword evidence="10" id="KW-1185">Reference proteome</keyword>
<keyword evidence="4" id="KW-0238">DNA-binding</keyword>
<feature type="compositionally biased region" description="Polar residues" evidence="7">
    <location>
        <begin position="1"/>
        <end position="23"/>
    </location>
</feature>
<feature type="compositionally biased region" description="Basic and acidic residues" evidence="7">
    <location>
        <begin position="56"/>
        <end position="68"/>
    </location>
</feature>
<dbReference type="GO" id="GO:0046983">
    <property type="term" value="F:protein dimerization activity"/>
    <property type="evidence" value="ECO:0007669"/>
    <property type="project" value="InterPro"/>
</dbReference>
<feature type="compositionally biased region" description="Polar residues" evidence="7">
    <location>
        <begin position="274"/>
        <end position="311"/>
    </location>
</feature>
<evidence type="ECO:0000256" key="1">
    <source>
        <dbReference type="ARBA" id="ARBA00004123"/>
    </source>
</evidence>
<reference evidence="9" key="1">
    <citation type="thesis" date="2020" institute="ProQuest LLC" country="789 East Eisenhower Parkway, Ann Arbor, MI, USA">
        <title>Comparative Genomics and Chromosome Evolution.</title>
        <authorList>
            <person name="Mudd A.B."/>
        </authorList>
    </citation>
    <scope>NUCLEOTIDE SEQUENCE</scope>
    <source>
        <strain evidence="9">HN-11 Male</strain>
        <tissue evidence="9">Kidney and liver</tissue>
    </source>
</reference>
<dbReference type="FunFam" id="4.10.280.10:FF:000001">
    <property type="entry name" value="Putative transcription factor 12"/>
    <property type="match status" value="1"/>
</dbReference>
<feature type="compositionally biased region" description="Polar residues" evidence="7">
    <location>
        <begin position="224"/>
        <end position="242"/>
    </location>
</feature>
<evidence type="ECO:0000256" key="6">
    <source>
        <dbReference type="ARBA" id="ARBA00023242"/>
    </source>
</evidence>
<dbReference type="GO" id="GO:0000978">
    <property type="term" value="F:RNA polymerase II cis-regulatory region sequence-specific DNA binding"/>
    <property type="evidence" value="ECO:0007669"/>
    <property type="project" value="TreeGrafter"/>
</dbReference>
<evidence type="ECO:0000256" key="5">
    <source>
        <dbReference type="ARBA" id="ARBA00023163"/>
    </source>
</evidence>
<feature type="domain" description="BHLH" evidence="8">
    <location>
        <begin position="533"/>
        <end position="586"/>
    </location>
</feature>
<dbReference type="InterPro" id="IPR036638">
    <property type="entry name" value="HLH_DNA-bd_sf"/>
</dbReference>
<feature type="region of interest" description="Disordered" evidence="7">
    <location>
        <begin position="432"/>
        <end position="536"/>
    </location>
</feature>
<dbReference type="Pfam" id="PF00010">
    <property type="entry name" value="HLH"/>
    <property type="match status" value="1"/>
</dbReference>
<dbReference type="GO" id="GO:0000981">
    <property type="term" value="F:DNA-binding transcription factor activity, RNA polymerase II-specific"/>
    <property type="evidence" value="ECO:0007669"/>
    <property type="project" value="TreeGrafter"/>
</dbReference>
<dbReference type="Proteomes" id="UP000770717">
    <property type="component" value="Unassembled WGS sequence"/>
</dbReference>
<dbReference type="SUPFAM" id="SSF47459">
    <property type="entry name" value="HLH, helix-loop-helix DNA-binding domain"/>
    <property type="match status" value="1"/>
</dbReference>
<dbReference type="EMBL" id="WNTK01000002">
    <property type="protein sequence ID" value="KAG9489408.1"/>
    <property type="molecule type" value="Genomic_DNA"/>
</dbReference>
<feature type="region of interest" description="Disordered" evidence="7">
    <location>
        <begin position="324"/>
        <end position="370"/>
    </location>
</feature>
<organism evidence="9 10">
    <name type="scientific">Eleutherodactylus coqui</name>
    <name type="common">Puerto Rican coqui</name>
    <dbReference type="NCBI Taxonomy" id="57060"/>
    <lineage>
        <taxon>Eukaryota</taxon>
        <taxon>Metazoa</taxon>
        <taxon>Chordata</taxon>
        <taxon>Craniata</taxon>
        <taxon>Vertebrata</taxon>
        <taxon>Euteleostomi</taxon>
        <taxon>Amphibia</taxon>
        <taxon>Batrachia</taxon>
        <taxon>Anura</taxon>
        <taxon>Neobatrachia</taxon>
        <taxon>Hyloidea</taxon>
        <taxon>Eleutherodactylidae</taxon>
        <taxon>Eleutherodactylinae</taxon>
        <taxon>Eleutherodactylus</taxon>
        <taxon>Eleutherodactylus</taxon>
    </lineage>
</organism>
<feature type="region of interest" description="Disordered" evidence="7">
    <location>
        <begin position="110"/>
        <end position="198"/>
    </location>
</feature>
<dbReference type="OrthoDB" id="10034090at2759"/>
<evidence type="ECO:0000256" key="3">
    <source>
        <dbReference type="ARBA" id="ARBA00023015"/>
    </source>
</evidence>
<evidence type="ECO:0000256" key="7">
    <source>
        <dbReference type="SAM" id="MobiDB-lite"/>
    </source>
</evidence>
<feature type="region of interest" description="Disordered" evidence="7">
    <location>
        <begin position="224"/>
        <end position="312"/>
    </location>
</feature>
<keyword evidence="2" id="KW-0217">Developmental protein</keyword>
<dbReference type="PROSITE" id="PS50888">
    <property type="entry name" value="BHLH"/>
    <property type="match status" value="1"/>
</dbReference>
<evidence type="ECO:0000313" key="10">
    <source>
        <dbReference type="Proteomes" id="UP000770717"/>
    </source>
</evidence>
<dbReference type="PANTHER" id="PTHR11793">
    <property type="entry name" value="BASIC HELIX-LOOP-HELIX TRANSCRIPTION FACTOR"/>
    <property type="match status" value="1"/>
</dbReference>
<feature type="compositionally biased region" description="Low complexity" evidence="7">
    <location>
        <begin position="327"/>
        <end position="338"/>
    </location>
</feature>
<dbReference type="PANTHER" id="PTHR11793:SF11">
    <property type="entry name" value="TRANSCRIPTION FACTOR 12"/>
    <property type="match status" value="1"/>
</dbReference>
<feature type="compositionally biased region" description="Basic and acidic residues" evidence="7">
    <location>
        <begin position="465"/>
        <end position="488"/>
    </location>
</feature>
<evidence type="ECO:0000256" key="2">
    <source>
        <dbReference type="ARBA" id="ARBA00022473"/>
    </source>
</evidence>
<comment type="caution">
    <text evidence="9">The sequence shown here is derived from an EMBL/GenBank/DDBJ whole genome shotgun (WGS) entry which is preliminary data.</text>
</comment>
<dbReference type="GO" id="GO:0005667">
    <property type="term" value="C:transcription regulator complex"/>
    <property type="evidence" value="ECO:0007669"/>
    <property type="project" value="TreeGrafter"/>
</dbReference>
<evidence type="ECO:0000259" key="8">
    <source>
        <dbReference type="PROSITE" id="PS50888"/>
    </source>
</evidence>
<evidence type="ECO:0000256" key="4">
    <source>
        <dbReference type="ARBA" id="ARBA00023125"/>
    </source>
</evidence>